<protein>
    <submittedName>
        <fullName evidence="1">Uncharacterized protein</fullName>
    </submittedName>
</protein>
<gene>
    <name evidence="1" type="ORF">BpHYR1_048893</name>
</gene>
<organism evidence="1 2">
    <name type="scientific">Brachionus plicatilis</name>
    <name type="common">Marine rotifer</name>
    <name type="synonym">Brachionus muelleri</name>
    <dbReference type="NCBI Taxonomy" id="10195"/>
    <lineage>
        <taxon>Eukaryota</taxon>
        <taxon>Metazoa</taxon>
        <taxon>Spiralia</taxon>
        <taxon>Gnathifera</taxon>
        <taxon>Rotifera</taxon>
        <taxon>Eurotatoria</taxon>
        <taxon>Monogononta</taxon>
        <taxon>Pseudotrocha</taxon>
        <taxon>Ploima</taxon>
        <taxon>Brachionidae</taxon>
        <taxon>Brachionus</taxon>
    </lineage>
</organism>
<accession>A0A3M7SRI4</accession>
<reference evidence="1 2" key="1">
    <citation type="journal article" date="2018" name="Sci. Rep.">
        <title>Genomic signatures of local adaptation to the degree of environmental predictability in rotifers.</title>
        <authorList>
            <person name="Franch-Gras L."/>
            <person name="Hahn C."/>
            <person name="Garcia-Roger E.M."/>
            <person name="Carmona M.J."/>
            <person name="Serra M."/>
            <person name="Gomez A."/>
        </authorList>
    </citation>
    <scope>NUCLEOTIDE SEQUENCE [LARGE SCALE GENOMIC DNA]</scope>
    <source>
        <strain evidence="1">HYR1</strain>
    </source>
</reference>
<dbReference type="Proteomes" id="UP000276133">
    <property type="component" value="Unassembled WGS sequence"/>
</dbReference>
<dbReference type="OrthoDB" id="7273896at2759"/>
<name>A0A3M7SRI4_BRAPC</name>
<proteinExistence type="predicted"/>
<evidence type="ECO:0000313" key="2">
    <source>
        <dbReference type="Proteomes" id="UP000276133"/>
    </source>
</evidence>
<keyword evidence="2" id="KW-1185">Reference proteome</keyword>
<sequence>MNCHSSILLEMYINSNNDTMNVPIEDKIPNVTTSPKLAAIGVAILSGPRNKLAKEAVETLDTIKIRIFWKLNVLSPKNSVMLAINDASSPTTIDCI</sequence>
<comment type="caution">
    <text evidence="1">The sequence shown here is derived from an EMBL/GenBank/DDBJ whole genome shotgun (WGS) entry which is preliminary data.</text>
</comment>
<dbReference type="EMBL" id="REGN01000865">
    <property type="protein sequence ID" value="RNA38481.1"/>
    <property type="molecule type" value="Genomic_DNA"/>
</dbReference>
<evidence type="ECO:0000313" key="1">
    <source>
        <dbReference type="EMBL" id="RNA38481.1"/>
    </source>
</evidence>
<dbReference type="AlphaFoldDB" id="A0A3M7SRI4"/>